<protein>
    <recommendedName>
        <fullName evidence="1">F-box domain-containing protein</fullName>
    </recommendedName>
</protein>
<dbReference type="InterPro" id="IPR039752">
    <property type="entry name" value="F-box_only"/>
</dbReference>
<gene>
    <name evidence="2" type="ORF">HPB51_013018</name>
</gene>
<evidence type="ECO:0000313" key="3">
    <source>
        <dbReference type="Proteomes" id="UP000821866"/>
    </source>
</evidence>
<evidence type="ECO:0000259" key="1">
    <source>
        <dbReference type="PROSITE" id="PS50181"/>
    </source>
</evidence>
<dbReference type="VEuPathDB" id="VectorBase:LOC119178411"/>
<dbReference type="SUPFAM" id="SSF81383">
    <property type="entry name" value="F-box domain"/>
    <property type="match status" value="1"/>
</dbReference>
<dbReference type="GO" id="GO:0061630">
    <property type="term" value="F:ubiquitin protein ligase activity"/>
    <property type="evidence" value="ECO:0007669"/>
    <property type="project" value="TreeGrafter"/>
</dbReference>
<dbReference type="Proteomes" id="UP000821866">
    <property type="component" value="Chromosome 1"/>
</dbReference>
<dbReference type="Pfam" id="PF12937">
    <property type="entry name" value="F-box-like"/>
    <property type="match status" value="1"/>
</dbReference>
<dbReference type="GO" id="GO:0036503">
    <property type="term" value="P:ERAD pathway"/>
    <property type="evidence" value="ECO:0007669"/>
    <property type="project" value="TreeGrafter"/>
</dbReference>
<dbReference type="EMBL" id="JABSTU010000001">
    <property type="protein sequence ID" value="KAH8040848.1"/>
    <property type="molecule type" value="Genomic_DNA"/>
</dbReference>
<dbReference type="Gene3D" id="1.20.1280.50">
    <property type="match status" value="1"/>
</dbReference>
<dbReference type="PANTHER" id="PTHR12125:SF5">
    <property type="entry name" value="F-BOX DOMAIN-CONTAINING PROTEIN"/>
    <property type="match status" value="1"/>
</dbReference>
<evidence type="ECO:0000313" key="2">
    <source>
        <dbReference type="EMBL" id="KAH8040848.1"/>
    </source>
</evidence>
<reference evidence="2" key="1">
    <citation type="journal article" date="2020" name="Cell">
        <title>Large-Scale Comparative Analyses of Tick Genomes Elucidate Their Genetic Diversity and Vector Capacities.</title>
        <authorList>
            <consortium name="Tick Genome and Microbiome Consortium (TIGMIC)"/>
            <person name="Jia N."/>
            <person name="Wang J."/>
            <person name="Shi W."/>
            <person name="Du L."/>
            <person name="Sun Y."/>
            <person name="Zhan W."/>
            <person name="Jiang J.F."/>
            <person name="Wang Q."/>
            <person name="Zhang B."/>
            <person name="Ji P."/>
            <person name="Bell-Sakyi L."/>
            <person name="Cui X.M."/>
            <person name="Yuan T.T."/>
            <person name="Jiang B.G."/>
            <person name="Yang W.F."/>
            <person name="Lam T.T."/>
            <person name="Chang Q.C."/>
            <person name="Ding S.J."/>
            <person name="Wang X.J."/>
            <person name="Zhu J.G."/>
            <person name="Ruan X.D."/>
            <person name="Zhao L."/>
            <person name="Wei J.T."/>
            <person name="Ye R.Z."/>
            <person name="Que T.C."/>
            <person name="Du C.H."/>
            <person name="Zhou Y.H."/>
            <person name="Cheng J.X."/>
            <person name="Dai P.F."/>
            <person name="Guo W.B."/>
            <person name="Han X.H."/>
            <person name="Huang E.J."/>
            <person name="Li L.F."/>
            <person name="Wei W."/>
            <person name="Gao Y.C."/>
            <person name="Liu J.Z."/>
            <person name="Shao H.Z."/>
            <person name="Wang X."/>
            <person name="Wang C.C."/>
            <person name="Yang T.C."/>
            <person name="Huo Q.B."/>
            <person name="Li W."/>
            <person name="Chen H.Y."/>
            <person name="Chen S.E."/>
            <person name="Zhou L.G."/>
            <person name="Ni X.B."/>
            <person name="Tian J.H."/>
            <person name="Sheng Y."/>
            <person name="Liu T."/>
            <person name="Pan Y.S."/>
            <person name="Xia L.Y."/>
            <person name="Li J."/>
            <person name="Zhao F."/>
            <person name="Cao W.C."/>
        </authorList>
    </citation>
    <scope>NUCLEOTIDE SEQUENCE</scope>
    <source>
        <strain evidence="2">Rmic-2018</strain>
    </source>
</reference>
<dbReference type="InterPro" id="IPR036047">
    <property type="entry name" value="F-box-like_dom_sf"/>
</dbReference>
<reference evidence="2" key="2">
    <citation type="submission" date="2021-09" db="EMBL/GenBank/DDBJ databases">
        <authorList>
            <person name="Jia N."/>
            <person name="Wang J."/>
            <person name="Shi W."/>
            <person name="Du L."/>
            <person name="Sun Y."/>
            <person name="Zhan W."/>
            <person name="Jiang J."/>
            <person name="Wang Q."/>
            <person name="Zhang B."/>
            <person name="Ji P."/>
            <person name="Sakyi L.B."/>
            <person name="Cui X."/>
            <person name="Yuan T."/>
            <person name="Jiang B."/>
            <person name="Yang W."/>
            <person name="Lam T.T.-Y."/>
            <person name="Chang Q."/>
            <person name="Ding S."/>
            <person name="Wang X."/>
            <person name="Zhu J."/>
            <person name="Ruan X."/>
            <person name="Zhao L."/>
            <person name="Wei J."/>
            <person name="Que T."/>
            <person name="Du C."/>
            <person name="Cheng J."/>
            <person name="Dai P."/>
            <person name="Han X."/>
            <person name="Huang E."/>
            <person name="Gao Y."/>
            <person name="Liu J."/>
            <person name="Shao H."/>
            <person name="Ye R."/>
            <person name="Li L."/>
            <person name="Wei W."/>
            <person name="Wang X."/>
            <person name="Wang C."/>
            <person name="Huo Q."/>
            <person name="Li W."/>
            <person name="Guo W."/>
            <person name="Chen H."/>
            <person name="Chen S."/>
            <person name="Zhou L."/>
            <person name="Zhou L."/>
            <person name="Ni X."/>
            <person name="Tian J."/>
            <person name="Zhou Y."/>
            <person name="Sheng Y."/>
            <person name="Liu T."/>
            <person name="Pan Y."/>
            <person name="Xia L."/>
            <person name="Li J."/>
            <person name="Zhao F."/>
            <person name="Cao W."/>
        </authorList>
    </citation>
    <scope>NUCLEOTIDE SEQUENCE</scope>
    <source>
        <strain evidence="2">Rmic-2018</strain>
        <tissue evidence="2">Larvae</tissue>
    </source>
</reference>
<dbReference type="GO" id="GO:0019005">
    <property type="term" value="C:SCF ubiquitin ligase complex"/>
    <property type="evidence" value="ECO:0007669"/>
    <property type="project" value="TreeGrafter"/>
</dbReference>
<name>A0A9J6F429_RHIMP</name>
<keyword evidence="3" id="KW-1185">Reference proteome</keyword>
<dbReference type="InterPro" id="IPR001810">
    <property type="entry name" value="F-box_dom"/>
</dbReference>
<dbReference type="GO" id="GO:0006516">
    <property type="term" value="P:glycoprotein catabolic process"/>
    <property type="evidence" value="ECO:0007669"/>
    <property type="project" value="TreeGrafter"/>
</dbReference>
<feature type="domain" description="F-box" evidence="1">
    <location>
        <begin position="23"/>
        <end position="70"/>
    </location>
</feature>
<sequence length="116" mass="13394">MKHIKRFLFSAPSAERPLEAADPFPLMTLPDQLIEYVLSFVSHTDLLKSCRNTCKLFRNIIDSNSFWKIKCLRDGKSIPVFHLQELPPRYYLRIYTGNPYGRNLLRNGHGDSPKGA</sequence>
<proteinExistence type="predicted"/>
<dbReference type="PANTHER" id="PTHR12125">
    <property type="entry name" value="F-BOX ONLY PROTEIN 6-LIKE PROTEIN"/>
    <property type="match status" value="1"/>
</dbReference>
<dbReference type="FunFam" id="1.20.1280.50:FF:000002">
    <property type="entry name" value="F-box only protein 44"/>
    <property type="match status" value="1"/>
</dbReference>
<accession>A0A9J6F429</accession>
<dbReference type="PROSITE" id="PS50181">
    <property type="entry name" value="FBOX"/>
    <property type="match status" value="1"/>
</dbReference>
<dbReference type="GO" id="GO:0031146">
    <property type="term" value="P:SCF-dependent proteasomal ubiquitin-dependent protein catabolic process"/>
    <property type="evidence" value="ECO:0007669"/>
    <property type="project" value="TreeGrafter"/>
</dbReference>
<dbReference type="SMART" id="SM00256">
    <property type="entry name" value="FBOX"/>
    <property type="match status" value="1"/>
</dbReference>
<comment type="caution">
    <text evidence="2">The sequence shown here is derived from an EMBL/GenBank/DDBJ whole genome shotgun (WGS) entry which is preliminary data.</text>
</comment>
<dbReference type="AlphaFoldDB" id="A0A9J6F429"/>
<dbReference type="GO" id="GO:0005737">
    <property type="term" value="C:cytoplasm"/>
    <property type="evidence" value="ECO:0007669"/>
    <property type="project" value="TreeGrafter"/>
</dbReference>
<organism evidence="2 3">
    <name type="scientific">Rhipicephalus microplus</name>
    <name type="common">Cattle tick</name>
    <name type="synonym">Boophilus microplus</name>
    <dbReference type="NCBI Taxonomy" id="6941"/>
    <lineage>
        <taxon>Eukaryota</taxon>
        <taxon>Metazoa</taxon>
        <taxon>Ecdysozoa</taxon>
        <taxon>Arthropoda</taxon>
        <taxon>Chelicerata</taxon>
        <taxon>Arachnida</taxon>
        <taxon>Acari</taxon>
        <taxon>Parasitiformes</taxon>
        <taxon>Ixodida</taxon>
        <taxon>Ixodoidea</taxon>
        <taxon>Ixodidae</taxon>
        <taxon>Rhipicephalinae</taxon>
        <taxon>Rhipicephalus</taxon>
        <taxon>Boophilus</taxon>
    </lineage>
</organism>